<keyword evidence="1" id="KW-1133">Transmembrane helix</keyword>
<sequence>MLKFSIQIARVVPSAQLYPVRKNGFTLIELLVALAVLGMAAAMMVATLNSAWLALPQHRNANEDESVVAAQQILRGRLERLSAAIRLDSSEPIIDTQGDSRILSFAAPPLPRFGPGALQRYRLIVTPAGDLMLYTASSLDDRIDLRDRALIGWQPNRLLRGVQDVEISYFGPDRFSDSGRWQKFWIDRPQPPALIRIRLTFPQGDRRDWPELVVRPRATVNTACRIQRSSGRCDAI</sequence>
<dbReference type="SUPFAM" id="SSF54523">
    <property type="entry name" value="Pili subunits"/>
    <property type="match status" value="1"/>
</dbReference>
<dbReference type="RefSeq" id="WP_160352556.1">
    <property type="nucleotide sequence ID" value="NZ_SDWJ01000001.1"/>
</dbReference>
<dbReference type="Pfam" id="PF07963">
    <property type="entry name" value="N_methyl"/>
    <property type="match status" value="1"/>
</dbReference>
<name>A0A6I4M284_9SPHN</name>
<dbReference type="InterPro" id="IPR045584">
    <property type="entry name" value="Pilin-like"/>
</dbReference>
<feature type="transmembrane region" description="Helical" evidence="1">
    <location>
        <begin position="30"/>
        <end position="55"/>
    </location>
</feature>
<dbReference type="Proteomes" id="UP000471147">
    <property type="component" value="Unassembled WGS sequence"/>
</dbReference>
<dbReference type="EMBL" id="SDWJ01000001">
    <property type="protein sequence ID" value="MVZ96588.1"/>
    <property type="molecule type" value="Genomic_DNA"/>
</dbReference>
<evidence type="ECO:0000256" key="1">
    <source>
        <dbReference type="SAM" id="Phobius"/>
    </source>
</evidence>
<gene>
    <name evidence="2" type="ORF">EUU23_02570</name>
</gene>
<evidence type="ECO:0000313" key="3">
    <source>
        <dbReference type="Proteomes" id="UP000471147"/>
    </source>
</evidence>
<dbReference type="AlphaFoldDB" id="A0A6I4M284"/>
<organism evidence="2 3">
    <name type="scientific">Sphingorhabdus profundilacus</name>
    <dbReference type="NCBI Taxonomy" id="2509718"/>
    <lineage>
        <taxon>Bacteria</taxon>
        <taxon>Pseudomonadati</taxon>
        <taxon>Pseudomonadota</taxon>
        <taxon>Alphaproteobacteria</taxon>
        <taxon>Sphingomonadales</taxon>
        <taxon>Sphingomonadaceae</taxon>
        <taxon>Sphingorhabdus</taxon>
    </lineage>
</organism>
<comment type="caution">
    <text evidence="2">The sequence shown here is derived from an EMBL/GenBank/DDBJ whole genome shotgun (WGS) entry which is preliminary data.</text>
</comment>
<dbReference type="OrthoDB" id="8220660at2"/>
<dbReference type="NCBIfam" id="TIGR02532">
    <property type="entry name" value="IV_pilin_GFxxxE"/>
    <property type="match status" value="1"/>
</dbReference>
<keyword evidence="1" id="KW-0812">Transmembrane</keyword>
<keyword evidence="1" id="KW-0472">Membrane</keyword>
<keyword evidence="3" id="KW-1185">Reference proteome</keyword>
<evidence type="ECO:0000313" key="2">
    <source>
        <dbReference type="EMBL" id="MVZ96588.1"/>
    </source>
</evidence>
<proteinExistence type="predicted"/>
<reference evidence="2 3" key="1">
    <citation type="submission" date="2019-01" db="EMBL/GenBank/DDBJ databases">
        <title>Sphingorhabdus lacus sp.nov., isolated from an oligotrophic freshwater lake.</title>
        <authorList>
            <person name="Park M."/>
        </authorList>
    </citation>
    <scope>NUCLEOTIDE SEQUENCE [LARGE SCALE GENOMIC DNA]</scope>
    <source>
        <strain evidence="2 3">IMCC26285</strain>
    </source>
</reference>
<accession>A0A6I4M284</accession>
<protein>
    <submittedName>
        <fullName evidence="2">Prepilin-type N-terminal cleavage/methylation domain-containing protein</fullName>
    </submittedName>
</protein>
<dbReference type="InterPro" id="IPR012902">
    <property type="entry name" value="N_methyl_site"/>
</dbReference>